<comment type="similarity">
    <text evidence="3 10 13">Belongs to the IPP transferase family.</text>
</comment>
<evidence type="ECO:0000313" key="14">
    <source>
        <dbReference type="EMBL" id="AZP36276.1"/>
    </source>
</evidence>
<dbReference type="PANTHER" id="PTHR11088:SF60">
    <property type="entry name" value="TRNA DIMETHYLALLYLTRANSFERASE"/>
    <property type="match status" value="1"/>
</dbReference>
<dbReference type="EMBL" id="CP026513">
    <property type="protein sequence ID" value="AZP36276.1"/>
    <property type="molecule type" value="Genomic_DNA"/>
</dbReference>
<proteinExistence type="inferred from homology"/>
<dbReference type="EC" id="2.5.1.75" evidence="10"/>
<accession>A0A3S9J7L4</accession>
<dbReference type="HAMAP" id="MF_00185">
    <property type="entry name" value="IPP_trans"/>
    <property type="match status" value="1"/>
</dbReference>
<feature type="site" description="Interaction with substrate tRNA" evidence="10">
    <location>
        <position position="103"/>
    </location>
</feature>
<evidence type="ECO:0000256" key="9">
    <source>
        <dbReference type="ARBA" id="ARBA00049563"/>
    </source>
</evidence>
<dbReference type="GO" id="GO:0052381">
    <property type="term" value="F:tRNA dimethylallyltransferase activity"/>
    <property type="evidence" value="ECO:0007669"/>
    <property type="project" value="UniProtKB-UniRule"/>
</dbReference>
<feature type="binding site" evidence="10">
    <location>
        <begin position="12"/>
        <end position="19"/>
    </location>
    <ligand>
        <name>ATP</name>
        <dbReference type="ChEBI" id="CHEBI:30616"/>
    </ligand>
</feature>
<comment type="subunit">
    <text evidence="10">Monomer.</text>
</comment>
<evidence type="ECO:0000256" key="5">
    <source>
        <dbReference type="ARBA" id="ARBA00022694"/>
    </source>
</evidence>
<dbReference type="SUPFAM" id="SSF52540">
    <property type="entry name" value="P-loop containing nucleoside triphosphate hydrolases"/>
    <property type="match status" value="1"/>
</dbReference>
<evidence type="ECO:0000256" key="11">
    <source>
        <dbReference type="RuleBase" id="RU003783"/>
    </source>
</evidence>
<sequence>MKKNSLIIFLMGPTNVGKTLLAIELCKKIPFDIISVDSAMIYKNMNIGTSKPSKKKLKKIPHYLINIIKPTEYYSVSKFIKDVKKRINKTIKKKKIPLLVGGSMLYYKLLLENNDLLPNKNFKIRNYINYLSYNIGCDKLYKYLCYIDPVHSKLIHPNDKKRIIRLIEIFLISNKNMTYYKSIKYKKLPYKIYQFALIPCLKELLYNSIIIRFKKMLELGLEKEAYKIFKNPNFNKNLPSSKCIGYNQLYSYFMKKITYEEMIFKSIYATRKLIKKQFFYLKNWKYKINYIYNLNIEKNIKIIKKKIKKYI</sequence>
<evidence type="ECO:0000256" key="1">
    <source>
        <dbReference type="ARBA" id="ARBA00001946"/>
    </source>
</evidence>
<keyword evidence="5 10" id="KW-0819">tRNA processing</keyword>
<dbReference type="RefSeq" id="WP_126071542.1">
    <property type="nucleotide sequence ID" value="NZ_CP026513.1"/>
</dbReference>
<evidence type="ECO:0000256" key="10">
    <source>
        <dbReference type="HAMAP-Rule" id="MF_00185"/>
    </source>
</evidence>
<keyword evidence="6 10" id="KW-0547">Nucleotide-binding</keyword>
<protein>
    <recommendedName>
        <fullName evidence="10">tRNA dimethylallyltransferase</fullName>
        <ecNumber evidence="10">2.5.1.75</ecNumber>
    </recommendedName>
    <alternativeName>
        <fullName evidence="10">Dimethylallyl diphosphate:tRNA dimethylallyltransferase</fullName>
        <shortName evidence="10">DMAPP:tRNA dimethylallyltransferase</shortName>
        <shortName evidence="10">DMATase</shortName>
    </alternativeName>
    <alternativeName>
        <fullName evidence="10">Isopentenyl-diphosphate:tRNA isopentenyltransferase</fullName>
        <shortName evidence="10">IPP transferase</shortName>
        <shortName evidence="10">IPPT</shortName>
        <shortName evidence="10">IPTase</shortName>
    </alternativeName>
</protein>
<dbReference type="InterPro" id="IPR018022">
    <property type="entry name" value="IPT"/>
</dbReference>
<reference evidence="14 15" key="1">
    <citation type="journal article" date="2018" name="Genome Biol. Evol.">
        <title>Partnering With a Pest: Genomes of Hemlock Woolly Adelgid Symbionts Reveal Atypical Nutritional Provisioning Patterns in Dual-Obligate Bacteria.</title>
        <authorList>
            <person name="Weglarz K.M."/>
            <person name="Havill N.P."/>
            <person name="Burke G.R."/>
            <person name="von Dohlen C.D."/>
        </authorList>
    </citation>
    <scope>NUCLEOTIDE SEQUENCE [LARGE SCALE GENOMIC DNA]</scope>
    <source>
        <strain evidence="14">ENA</strain>
    </source>
</reference>
<dbReference type="GO" id="GO:0006400">
    <property type="term" value="P:tRNA modification"/>
    <property type="evidence" value="ECO:0007669"/>
    <property type="project" value="TreeGrafter"/>
</dbReference>
<evidence type="ECO:0000256" key="4">
    <source>
        <dbReference type="ARBA" id="ARBA00022679"/>
    </source>
</evidence>
<evidence type="ECO:0000313" key="15">
    <source>
        <dbReference type="Proteomes" id="UP000274458"/>
    </source>
</evidence>
<feature type="region of interest" description="Interaction with substrate tRNA" evidence="10">
    <location>
        <begin position="37"/>
        <end position="40"/>
    </location>
</feature>
<dbReference type="NCBIfam" id="TIGR00174">
    <property type="entry name" value="miaA"/>
    <property type="match status" value="1"/>
</dbReference>
<gene>
    <name evidence="10 14" type="primary">miaA</name>
    <name evidence="14" type="ORF">C3B56_00168</name>
</gene>
<evidence type="ECO:0000256" key="7">
    <source>
        <dbReference type="ARBA" id="ARBA00022840"/>
    </source>
</evidence>
<evidence type="ECO:0000256" key="8">
    <source>
        <dbReference type="ARBA" id="ARBA00022842"/>
    </source>
</evidence>
<dbReference type="PANTHER" id="PTHR11088">
    <property type="entry name" value="TRNA DIMETHYLALLYLTRANSFERASE"/>
    <property type="match status" value="1"/>
</dbReference>
<evidence type="ECO:0000256" key="13">
    <source>
        <dbReference type="RuleBase" id="RU003785"/>
    </source>
</evidence>
<name>A0A3S9J7L4_9ENTR</name>
<evidence type="ECO:0000256" key="2">
    <source>
        <dbReference type="ARBA" id="ARBA00003213"/>
    </source>
</evidence>
<dbReference type="Gene3D" id="3.40.50.300">
    <property type="entry name" value="P-loop containing nucleotide triphosphate hydrolases"/>
    <property type="match status" value="1"/>
</dbReference>
<keyword evidence="4 10" id="KW-0808">Transferase</keyword>
<evidence type="ECO:0000256" key="3">
    <source>
        <dbReference type="ARBA" id="ARBA00005842"/>
    </source>
</evidence>
<dbReference type="Pfam" id="PF01715">
    <property type="entry name" value="IPPT"/>
    <property type="match status" value="1"/>
</dbReference>
<comment type="caution">
    <text evidence="10">Lacks conserved residue(s) required for the propagation of feature annotation.</text>
</comment>
<dbReference type="Gene3D" id="1.10.20.140">
    <property type="match status" value="1"/>
</dbReference>
<dbReference type="AlphaFoldDB" id="A0A3S9J7L4"/>
<keyword evidence="8 10" id="KW-0460">Magnesium</keyword>
<feature type="binding site" evidence="10">
    <location>
        <begin position="14"/>
        <end position="19"/>
    </location>
    <ligand>
        <name>substrate</name>
    </ligand>
</feature>
<keyword evidence="15" id="KW-1185">Reference proteome</keyword>
<dbReference type="InterPro" id="IPR027417">
    <property type="entry name" value="P-loop_NTPase"/>
</dbReference>
<evidence type="ECO:0000256" key="6">
    <source>
        <dbReference type="ARBA" id="ARBA00022741"/>
    </source>
</evidence>
<keyword evidence="7 10" id="KW-0067">ATP-binding</keyword>
<dbReference type="Proteomes" id="UP000274458">
    <property type="component" value="Chromosome"/>
</dbReference>
<evidence type="ECO:0000256" key="12">
    <source>
        <dbReference type="RuleBase" id="RU003784"/>
    </source>
</evidence>
<organism evidence="14 15">
    <name type="scientific">Candidatus Annandia adelgestsuga</name>
    <dbReference type="NCBI Taxonomy" id="1302411"/>
    <lineage>
        <taxon>Bacteria</taxon>
        <taxon>Pseudomonadati</taxon>
        <taxon>Pseudomonadota</taxon>
        <taxon>Gammaproteobacteria</taxon>
        <taxon>Enterobacterales</taxon>
        <taxon>Enterobacteriaceae</taxon>
        <taxon>Candidatus Annandia</taxon>
    </lineage>
</organism>
<comment type="cofactor">
    <cofactor evidence="1 10">
        <name>Mg(2+)</name>
        <dbReference type="ChEBI" id="CHEBI:18420"/>
    </cofactor>
</comment>
<dbReference type="GO" id="GO:0005524">
    <property type="term" value="F:ATP binding"/>
    <property type="evidence" value="ECO:0007669"/>
    <property type="project" value="UniProtKB-UniRule"/>
</dbReference>
<feature type="site" description="Interaction with substrate tRNA" evidence="10">
    <location>
        <position position="125"/>
    </location>
</feature>
<dbReference type="KEGG" id="aade:C3B56_00168"/>
<dbReference type="OrthoDB" id="9776390at2"/>
<comment type="catalytic activity">
    <reaction evidence="9 10 11">
        <text>adenosine(37) in tRNA + dimethylallyl diphosphate = N(6)-dimethylallyladenosine(37) in tRNA + diphosphate</text>
        <dbReference type="Rhea" id="RHEA:26482"/>
        <dbReference type="Rhea" id="RHEA-COMP:10162"/>
        <dbReference type="Rhea" id="RHEA-COMP:10375"/>
        <dbReference type="ChEBI" id="CHEBI:33019"/>
        <dbReference type="ChEBI" id="CHEBI:57623"/>
        <dbReference type="ChEBI" id="CHEBI:74411"/>
        <dbReference type="ChEBI" id="CHEBI:74415"/>
        <dbReference type="EC" id="2.5.1.75"/>
    </reaction>
</comment>
<comment type="function">
    <text evidence="2 10 12">Catalyzes the transfer of a dimethylallyl group onto the adenine at position 37 in tRNAs that read codons beginning with uridine, leading to the formation of N6-(dimethylallyl)adenosine (i(6)A).</text>
</comment>
<dbReference type="InterPro" id="IPR039657">
    <property type="entry name" value="Dimethylallyltransferase"/>
</dbReference>